<gene>
    <name evidence="2" type="ORF">Pen02_03560</name>
</gene>
<comment type="caution">
    <text evidence="2">The sequence shown here is derived from an EMBL/GenBank/DDBJ whole genome shotgun (WGS) entry which is preliminary data.</text>
</comment>
<evidence type="ECO:0000256" key="1">
    <source>
        <dbReference type="SAM" id="SignalP"/>
    </source>
</evidence>
<proteinExistence type="predicted"/>
<evidence type="ECO:0000313" key="3">
    <source>
        <dbReference type="Proteomes" id="UP000646749"/>
    </source>
</evidence>
<dbReference type="RefSeq" id="WP_203864086.1">
    <property type="nucleotide sequence ID" value="NZ_BONW01000001.1"/>
</dbReference>
<keyword evidence="3" id="KW-1185">Reference proteome</keyword>
<evidence type="ECO:0000313" key="2">
    <source>
        <dbReference type="EMBL" id="GIG85420.1"/>
    </source>
</evidence>
<keyword evidence="1" id="KW-0732">Signal</keyword>
<dbReference type="EMBL" id="BONW01000001">
    <property type="protein sequence ID" value="GIG85420.1"/>
    <property type="molecule type" value="Genomic_DNA"/>
</dbReference>
<reference evidence="2 3" key="1">
    <citation type="submission" date="2021-01" db="EMBL/GenBank/DDBJ databases">
        <title>Whole genome shotgun sequence of Plantactinospora endophytica NBRC 110450.</title>
        <authorList>
            <person name="Komaki H."/>
            <person name="Tamura T."/>
        </authorList>
    </citation>
    <scope>NUCLEOTIDE SEQUENCE [LARGE SCALE GENOMIC DNA]</scope>
    <source>
        <strain evidence="2 3">NBRC 110450</strain>
    </source>
</reference>
<feature type="signal peptide" evidence="1">
    <location>
        <begin position="1"/>
        <end position="29"/>
    </location>
</feature>
<name>A0ABQ4DSH8_9ACTN</name>
<feature type="chain" id="PRO_5045276760" evidence="1">
    <location>
        <begin position="30"/>
        <end position="253"/>
    </location>
</feature>
<dbReference type="Proteomes" id="UP000646749">
    <property type="component" value="Unassembled WGS sequence"/>
</dbReference>
<organism evidence="2 3">
    <name type="scientific">Plantactinospora endophytica</name>
    <dbReference type="NCBI Taxonomy" id="673535"/>
    <lineage>
        <taxon>Bacteria</taxon>
        <taxon>Bacillati</taxon>
        <taxon>Actinomycetota</taxon>
        <taxon>Actinomycetes</taxon>
        <taxon>Micromonosporales</taxon>
        <taxon>Micromonosporaceae</taxon>
        <taxon>Plantactinospora</taxon>
    </lineage>
</organism>
<accession>A0ABQ4DSH8</accession>
<protein>
    <submittedName>
        <fullName evidence="2">Uncharacterized protein</fullName>
    </submittedName>
</protein>
<sequence length="253" mass="27281">MRARLLRGFAATALALAVVLPGTTQPAHANPDGTNTSLIEMIDLALSLVGRVSSGAVTPALLFQMTQDVINAVDRSEAAVIAHIDAIASADIRGATRSAVLEFGELNNMEEDRLLDWVMEVTGNAIRTSTYLDAVSDLKAVDDIGYALITIYPIALVARARAGFSTTTTRTLFRNALQRLVDRLTPTCDTYLVDPRIPVIRIYECKVYGSHTAQYTEYNLNGTWDISGRAAVQAAASANTSRQVAIEVLNDLP</sequence>